<evidence type="ECO:0008006" key="3">
    <source>
        <dbReference type="Google" id="ProtNLM"/>
    </source>
</evidence>
<gene>
    <name evidence="1" type="ORF">DIC66_08465</name>
</gene>
<dbReference type="Proteomes" id="UP000260665">
    <property type="component" value="Unassembled WGS sequence"/>
</dbReference>
<dbReference type="EMBL" id="QFZK01000004">
    <property type="protein sequence ID" value="RFO97167.1"/>
    <property type="molecule type" value="Genomic_DNA"/>
</dbReference>
<keyword evidence="2" id="KW-1185">Reference proteome</keyword>
<reference evidence="1 2" key="1">
    <citation type="submission" date="2018-05" db="EMBL/GenBank/DDBJ databases">
        <title>Rhodoferax soyangensis sp.nov., isolated from an oligotrophic freshwater lake.</title>
        <authorList>
            <person name="Park M."/>
        </authorList>
    </citation>
    <scope>NUCLEOTIDE SEQUENCE [LARGE SCALE GENOMIC DNA]</scope>
    <source>
        <strain evidence="1 2">IMCC26218</strain>
    </source>
</reference>
<evidence type="ECO:0000313" key="1">
    <source>
        <dbReference type="EMBL" id="RFO97167.1"/>
    </source>
</evidence>
<accession>A0A3E1RCS4</accession>
<comment type="caution">
    <text evidence="1">The sequence shown here is derived from an EMBL/GenBank/DDBJ whole genome shotgun (WGS) entry which is preliminary data.</text>
</comment>
<organism evidence="1 2">
    <name type="scientific">Rhodoferax lacus</name>
    <dbReference type="NCBI Taxonomy" id="2184758"/>
    <lineage>
        <taxon>Bacteria</taxon>
        <taxon>Pseudomonadati</taxon>
        <taxon>Pseudomonadota</taxon>
        <taxon>Betaproteobacteria</taxon>
        <taxon>Burkholderiales</taxon>
        <taxon>Comamonadaceae</taxon>
        <taxon>Rhodoferax</taxon>
    </lineage>
</organism>
<name>A0A3E1RCS4_9BURK</name>
<protein>
    <recommendedName>
        <fullName evidence="3">Carboxypeptidase regulatory-like domain-containing protein</fullName>
    </recommendedName>
</protein>
<evidence type="ECO:0000313" key="2">
    <source>
        <dbReference type="Proteomes" id="UP000260665"/>
    </source>
</evidence>
<dbReference type="AlphaFoldDB" id="A0A3E1RCS4"/>
<proteinExistence type="predicted"/>
<sequence length="706" mass="70592">MLCAVLVACGGGGGTGTSTSTPVVVTSTLTGTAATGTPITGKVVAIDKNGRTFPGQSDAMGSFTVDVTGGTAPFMLSIVGSSGGQMVSLNSIATAAGQTVNITPLTDLIVSAASGQPGGASLANLCTSSVPADLAACQSALNSVNSTNLSAAKSQIASALSGLAGSLGLGAFDPFSTAFPANGTGLDALLDAIAVTPATASAPVATIKLVSAPNQNLASLSLDIGNPGGAPVAPVSLTAPQLTAAAAAANALKEIRTCMNELNALYPSTLSTPPSSAALSKYVDPTFRIGGPNAGSTGLDYDRIVTKLTTVPSAGGFAQAGLAFVPRGFSAFDFSPIAGTGSTTDTSVLPVSTPAFNGVDTAWVQMAISVDSSGVNNWKFIKGAAQGAGSTCAGWRVAGFGRISMHMQARVSKHITYPNGATSVTYDRSLPLHINTSDAVAEGIASVDVVSLAGALRTYDSTTPDGVGASAIVQLVTPPEAVAPAVRPTALGILYAQGSKTVNGPEAISSCQDLKAGYSLFGVPAVSGTTVCYDEAALVPGSLFKYVLKDAAGVVLYSYAFQVPTIPLSLAFVTANDAQLFPQNISTTPVNAAGLNAVKGDQTDLSDKLSFGFANSTVYGARAEHCGVGLHQAASGVQTTGPQILVAEQPTRGSQTSCTFVDSQLNSGSMLLTAPATFATGAFSSNYMYIANTVLGNMAEVSLPFN</sequence>